<dbReference type="Pfam" id="PF02195">
    <property type="entry name" value="ParB_N"/>
    <property type="match status" value="1"/>
</dbReference>
<keyword evidence="5" id="KW-1185">Reference proteome</keyword>
<evidence type="ECO:0000256" key="2">
    <source>
        <dbReference type="SAM" id="Coils"/>
    </source>
</evidence>
<organism evidence="4 5">
    <name type="scientific">Tianweitania populi</name>
    <dbReference type="NCBI Taxonomy" id="1607949"/>
    <lineage>
        <taxon>Bacteria</taxon>
        <taxon>Pseudomonadati</taxon>
        <taxon>Pseudomonadota</taxon>
        <taxon>Alphaproteobacteria</taxon>
        <taxon>Hyphomicrobiales</taxon>
        <taxon>Phyllobacteriaceae</taxon>
        <taxon>Tianweitania</taxon>
    </lineage>
</organism>
<dbReference type="InterPro" id="IPR017819">
    <property type="entry name" value="Plasmid_partition_RepB"/>
</dbReference>
<feature type="domain" description="ParB-like N-terminal" evidence="3">
    <location>
        <begin position="73"/>
        <end position="165"/>
    </location>
</feature>
<dbReference type="InterPro" id="IPR004437">
    <property type="entry name" value="ParB/RepB/Spo0J"/>
</dbReference>
<evidence type="ECO:0000313" key="4">
    <source>
        <dbReference type="EMBL" id="GHD22874.1"/>
    </source>
</evidence>
<gene>
    <name evidence="4" type="primary">repB</name>
    <name evidence="4" type="ORF">GCM10016234_37560</name>
</gene>
<dbReference type="InterPro" id="IPR037972">
    <property type="entry name" value="RepB_N"/>
</dbReference>
<dbReference type="AlphaFoldDB" id="A0A8J3DY31"/>
<proteinExistence type="inferred from homology"/>
<reference evidence="4" key="2">
    <citation type="submission" date="2020-09" db="EMBL/GenBank/DDBJ databases">
        <authorList>
            <person name="Sun Q."/>
            <person name="Kim S."/>
        </authorList>
    </citation>
    <scope>NUCLEOTIDE SEQUENCE</scope>
    <source>
        <strain evidence="4">KCTC 42249</strain>
    </source>
</reference>
<keyword evidence="2" id="KW-0175">Coiled coil</keyword>
<evidence type="ECO:0000259" key="3">
    <source>
        <dbReference type="SMART" id="SM00470"/>
    </source>
</evidence>
<dbReference type="NCBIfam" id="TIGR00180">
    <property type="entry name" value="parB_part"/>
    <property type="match status" value="1"/>
</dbReference>
<dbReference type="InterPro" id="IPR036086">
    <property type="entry name" value="ParB/Sulfiredoxin_sf"/>
</dbReference>
<accession>A0A8J3DY31</accession>
<dbReference type="InterPro" id="IPR050336">
    <property type="entry name" value="Chromosome_partition/occlusion"/>
</dbReference>
<dbReference type="NCBIfam" id="TIGR03454">
    <property type="entry name" value="partition_RepB"/>
    <property type="match status" value="1"/>
</dbReference>
<dbReference type="Proteomes" id="UP000630142">
    <property type="component" value="Unassembled WGS sequence"/>
</dbReference>
<dbReference type="GO" id="GO:0003677">
    <property type="term" value="F:DNA binding"/>
    <property type="evidence" value="ECO:0007669"/>
    <property type="project" value="InterPro"/>
</dbReference>
<dbReference type="Gene3D" id="3.90.1530.30">
    <property type="match status" value="1"/>
</dbReference>
<dbReference type="SUPFAM" id="SSF109709">
    <property type="entry name" value="KorB DNA-binding domain-like"/>
    <property type="match status" value="1"/>
</dbReference>
<reference evidence="4" key="1">
    <citation type="journal article" date="2014" name="Int. J. Syst. Evol. Microbiol.">
        <title>Complete genome sequence of Corynebacterium casei LMG S-19264T (=DSM 44701T), isolated from a smear-ripened cheese.</title>
        <authorList>
            <consortium name="US DOE Joint Genome Institute (JGI-PGF)"/>
            <person name="Walter F."/>
            <person name="Albersmeier A."/>
            <person name="Kalinowski J."/>
            <person name="Ruckert C."/>
        </authorList>
    </citation>
    <scope>NUCLEOTIDE SEQUENCE</scope>
    <source>
        <strain evidence="4">KCTC 42249</strain>
    </source>
</reference>
<evidence type="ECO:0000313" key="5">
    <source>
        <dbReference type="Proteomes" id="UP000630142"/>
    </source>
</evidence>
<evidence type="ECO:0000256" key="1">
    <source>
        <dbReference type="ARBA" id="ARBA00006295"/>
    </source>
</evidence>
<dbReference type="InterPro" id="IPR011111">
    <property type="entry name" value="Plasmid_RepB"/>
</dbReference>
<name>A0A8J3DY31_9HYPH</name>
<dbReference type="Gene3D" id="1.10.10.2830">
    <property type="match status" value="1"/>
</dbReference>
<dbReference type="InterPro" id="IPR003115">
    <property type="entry name" value="ParB_N"/>
</dbReference>
<dbReference type="CDD" id="cd16405">
    <property type="entry name" value="RepB_like_N"/>
    <property type="match status" value="1"/>
</dbReference>
<dbReference type="PANTHER" id="PTHR33375:SF1">
    <property type="entry name" value="CHROMOSOME-PARTITIONING PROTEIN PARB-RELATED"/>
    <property type="match status" value="1"/>
</dbReference>
<dbReference type="RefSeq" id="WP_189506991.1">
    <property type="nucleotide sequence ID" value="NZ_BMZQ01000005.1"/>
</dbReference>
<sequence>MSKAPGKKSILASFAAYTAPVGAAPEKEPAVREPAAPLARVGAGVVGATQRSIAELRAERDELKALVEAGTGRELDPAVIDSSPFPDRLPDDDQTSFEAFKALIASEGQIVPILVRPSPDVADRYQVIYGHRRLRAARELGLNVKATVAQFDDRELAIAQGIENAARQDLSWIEKALFAARMDAAGVKARDIRSALSIDDPELARYRAVCRAVPEDIIQSIGRAPKAGRTRWASFAKAFAGETALDRVRETLAAAKVHDSDRRFVLALAAATDKPKAEPHDVALRNSTGKTLGRAQFARREIKLTIDAKEAVAFSDFLQSELPSLVERYYAEKEA</sequence>
<dbReference type="GO" id="GO:0007059">
    <property type="term" value="P:chromosome segregation"/>
    <property type="evidence" value="ECO:0007669"/>
    <property type="project" value="TreeGrafter"/>
</dbReference>
<dbReference type="PANTHER" id="PTHR33375">
    <property type="entry name" value="CHROMOSOME-PARTITIONING PROTEIN PARB-RELATED"/>
    <property type="match status" value="1"/>
</dbReference>
<protein>
    <submittedName>
        <fullName evidence="4">Plasmid partitioning protein RepB</fullName>
    </submittedName>
</protein>
<dbReference type="GO" id="GO:0005694">
    <property type="term" value="C:chromosome"/>
    <property type="evidence" value="ECO:0007669"/>
    <property type="project" value="TreeGrafter"/>
</dbReference>
<feature type="coiled-coil region" evidence="2">
    <location>
        <begin position="46"/>
        <end position="73"/>
    </location>
</feature>
<dbReference type="SMART" id="SM00470">
    <property type="entry name" value="ParB"/>
    <property type="match status" value="1"/>
</dbReference>
<dbReference type="EMBL" id="BMZQ01000005">
    <property type="protein sequence ID" value="GHD22874.1"/>
    <property type="molecule type" value="Genomic_DNA"/>
</dbReference>
<comment type="caution">
    <text evidence="4">The sequence shown here is derived from an EMBL/GenBank/DDBJ whole genome shotgun (WGS) entry which is preliminary data.</text>
</comment>
<comment type="similarity">
    <text evidence="1">Belongs to the ParB family.</text>
</comment>
<dbReference type="Pfam" id="PF07506">
    <property type="entry name" value="RepB"/>
    <property type="match status" value="1"/>
</dbReference>
<dbReference type="SUPFAM" id="SSF110849">
    <property type="entry name" value="ParB/Sulfiredoxin"/>
    <property type="match status" value="1"/>
</dbReference>